<protein>
    <submittedName>
        <fullName evidence="1">Uncharacterized protein</fullName>
    </submittedName>
</protein>
<evidence type="ECO:0000313" key="2">
    <source>
        <dbReference type="Proteomes" id="UP000290189"/>
    </source>
</evidence>
<name>A0A3P3YAB4_PLABS</name>
<evidence type="ECO:0000313" key="1">
    <source>
        <dbReference type="EMBL" id="SPQ97102.1"/>
    </source>
</evidence>
<reference evidence="1 2" key="1">
    <citation type="submission" date="2018-03" db="EMBL/GenBank/DDBJ databases">
        <authorList>
            <person name="Fogelqvist J."/>
        </authorList>
    </citation>
    <scope>NUCLEOTIDE SEQUENCE [LARGE SCALE GENOMIC DNA]</scope>
</reference>
<gene>
    <name evidence="1" type="ORF">PLBR_LOCUS4317</name>
</gene>
<dbReference type="EMBL" id="OVEO01000007">
    <property type="protein sequence ID" value="SPQ97102.1"/>
    <property type="molecule type" value="Genomic_DNA"/>
</dbReference>
<keyword evidence="1" id="KW-0496">Mitochondrion</keyword>
<geneLocation type="mitochondrion" evidence="1"/>
<dbReference type="AlphaFoldDB" id="A0A3P3YAB4"/>
<organism evidence="1 2">
    <name type="scientific">Plasmodiophora brassicae</name>
    <name type="common">Clubroot disease agent</name>
    <dbReference type="NCBI Taxonomy" id="37360"/>
    <lineage>
        <taxon>Eukaryota</taxon>
        <taxon>Sar</taxon>
        <taxon>Rhizaria</taxon>
        <taxon>Endomyxa</taxon>
        <taxon>Phytomyxea</taxon>
        <taxon>Plasmodiophorida</taxon>
        <taxon>Plasmodiophoridae</taxon>
        <taxon>Plasmodiophora</taxon>
    </lineage>
</organism>
<dbReference type="Proteomes" id="UP000290189">
    <property type="component" value="Unassembled WGS sequence"/>
</dbReference>
<accession>A0A3P3YAB4</accession>
<sequence>MLWPVRRRALRSTWQARALLLPRWYGTGWEDDHDDDDDDDDDDGERAAAFGMTVPLGRRAIDRLREARASVEVVGSGLDAFCHVSLIQNSHAHLTFVIICKEQNDRTAFRGAIPDPVVTLTPPTSVLGGPPVAPAVDHPNILKEAGAVVLAYAEVTDPDRLPNQVGRPRLLPDRGVPFRNSPVMARDLIRRLVSGRRCPTIVRQHRGTVLCGIHFNYVNACVSMQVVRGLRGTPRDILAN</sequence>
<proteinExistence type="predicted"/>